<organism evidence="8 9">
    <name type="scientific">Cephalotrichum gorgonifer</name>
    <dbReference type="NCBI Taxonomy" id="2041049"/>
    <lineage>
        <taxon>Eukaryota</taxon>
        <taxon>Fungi</taxon>
        <taxon>Dikarya</taxon>
        <taxon>Ascomycota</taxon>
        <taxon>Pezizomycotina</taxon>
        <taxon>Sordariomycetes</taxon>
        <taxon>Hypocreomycetidae</taxon>
        <taxon>Microascales</taxon>
        <taxon>Microascaceae</taxon>
        <taxon>Cephalotrichum</taxon>
    </lineage>
</organism>
<dbReference type="InterPro" id="IPR017853">
    <property type="entry name" value="GH"/>
</dbReference>
<dbReference type="InterPro" id="IPR033452">
    <property type="entry name" value="GH30_C"/>
</dbReference>
<evidence type="ECO:0000256" key="5">
    <source>
        <dbReference type="SAM" id="SignalP"/>
    </source>
</evidence>
<evidence type="ECO:0000313" key="8">
    <source>
        <dbReference type="EMBL" id="SPN98361.1"/>
    </source>
</evidence>
<keyword evidence="2 5" id="KW-0732">Signal</keyword>
<feature type="compositionally biased region" description="Acidic residues" evidence="4">
    <location>
        <begin position="482"/>
        <end position="510"/>
    </location>
</feature>
<keyword evidence="9" id="KW-1185">Reference proteome</keyword>
<reference evidence="8" key="1">
    <citation type="submission" date="2018-03" db="EMBL/GenBank/DDBJ databases">
        <authorList>
            <person name="Guldener U."/>
        </authorList>
    </citation>
    <scope>NUCLEOTIDE SEQUENCE</scope>
</reference>
<feature type="signal peptide" evidence="5">
    <location>
        <begin position="1"/>
        <end position="18"/>
    </location>
</feature>
<dbReference type="PANTHER" id="PTHR11069:SF23">
    <property type="entry name" value="LYSOSOMAL ACID GLUCOSYLCERAMIDASE"/>
    <property type="match status" value="1"/>
</dbReference>
<dbReference type="EMBL" id="ONZQ02000002">
    <property type="protein sequence ID" value="SPN98361.1"/>
    <property type="molecule type" value="Genomic_DNA"/>
</dbReference>
<evidence type="ECO:0000259" key="6">
    <source>
        <dbReference type="Pfam" id="PF14587"/>
    </source>
</evidence>
<feature type="domain" description="Glycosyl hydrolase family 30 beta sandwich" evidence="7">
    <location>
        <begin position="386"/>
        <end position="472"/>
    </location>
</feature>
<comment type="similarity">
    <text evidence="1">Belongs to the glycosyl hydrolase 30 family.</text>
</comment>
<evidence type="ECO:0000256" key="3">
    <source>
        <dbReference type="ARBA" id="ARBA00022801"/>
    </source>
</evidence>
<dbReference type="Gene3D" id="2.60.40.1180">
    <property type="entry name" value="Golgi alpha-mannosidase II"/>
    <property type="match status" value="1"/>
</dbReference>
<dbReference type="Gene3D" id="3.20.20.80">
    <property type="entry name" value="Glycosidases"/>
    <property type="match status" value="1"/>
</dbReference>
<evidence type="ECO:0000256" key="2">
    <source>
        <dbReference type="ARBA" id="ARBA00022729"/>
    </source>
</evidence>
<evidence type="ECO:0000256" key="4">
    <source>
        <dbReference type="SAM" id="MobiDB-lite"/>
    </source>
</evidence>
<comment type="caution">
    <text evidence="8">The sequence shown here is derived from an EMBL/GenBank/DDBJ whole genome shotgun (WGS) entry which is preliminary data.</text>
</comment>
<gene>
    <name evidence="8" type="ORF">DNG_01406</name>
</gene>
<evidence type="ECO:0000259" key="7">
    <source>
        <dbReference type="Pfam" id="PF17189"/>
    </source>
</evidence>
<feature type="region of interest" description="Disordered" evidence="4">
    <location>
        <begin position="480"/>
        <end position="510"/>
    </location>
</feature>
<evidence type="ECO:0000313" key="9">
    <source>
        <dbReference type="Proteomes" id="UP001187682"/>
    </source>
</evidence>
<feature type="domain" description="Endo-beta-1,6-galactanase-like" evidence="6">
    <location>
        <begin position="40"/>
        <end position="250"/>
    </location>
</feature>
<dbReference type="GO" id="GO:0004348">
    <property type="term" value="F:glucosylceramidase activity"/>
    <property type="evidence" value="ECO:0007669"/>
    <property type="project" value="InterPro"/>
</dbReference>
<dbReference type="SUPFAM" id="SSF51445">
    <property type="entry name" value="(Trans)glycosidases"/>
    <property type="match status" value="1"/>
</dbReference>
<sequence>MRFSDLALAIAAAAPASANPLQWAKRQFGGGFGGGAAGGTITLDASKTYQKMDGFGFSLAFQRANLITNNPSEKYKQELLDLLFSRETGAGLSIIRNGIGSSTSSNSDWMNTFAPDNPGGPDAEPVWKWDGKDSGQLWVSQQAVEKYGVTQIYGNAWSPPAYMKTNNNENNGGNLSPAWYQAFANYLVQYVRFYAEAGVNITHLGPMNEPDFSASYASALWNGNQAADFIKVLHPTLESAGLGSQVAITCCESAGWGHQSAMLGDIKRSGAEALLGAVTTHTYMGGAQGSFDTKVPVWFSEQCDLNGQWSTGWNSGGAGAGIVWARNIMDAVLNHNAGGYLYWEGVQWPNPNTNEKMIRVDETTGAYEVASRLWAFANWSRFVRPGAVRIGTSGGSGVRIAAFKNVDDSVAVVLLSQGGGGDVTVSAGDVAPAGGAVTAWASDETKKCEAIEVTGEGGEVVVNVAANSITTVHFGAAVAAEEPVEETPVEEPAEETPIEETPIEEEPAEP</sequence>
<accession>A0AAE8MR24</accession>
<evidence type="ECO:0000256" key="1">
    <source>
        <dbReference type="ARBA" id="ARBA00005382"/>
    </source>
</evidence>
<dbReference type="AlphaFoldDB" id="A0AAE8MR24"/>
<name>A0AAE8MR24_9PEZI</name>
<proteinExistence type="inferred from homology"/>
<dbReference type="InterPro" id="IPR039514">
    <property type="entry name" value="6GAL-like"/>
</dbReference>
<keyword evidence="3" id="KW-0378">Hydrolase</keyword>
<protein>
    <submittedName>
        <fullName evidence="8">Uncharacterized protein</fullName>
    </submittedName>
</protein>
<dbReference type="GO" id="GO:0016020">
    <property type="term" value="C:membrane"/>
    <property type="evidence" value="ECO:0007669"/>
    <property type="project" value="GOC"/>
</dbReference>
<dbReference type="InterPro" id="IPR013780">
    <property type="entry name" value="Glyco_hydro_b"/>
</dbReference>
<dbReference type="InterPro" id="IPR001139">
    <property type="entry name" value="Glyco_hydro_30"/>
</dbReference>
<dbReference type="Pfam" id="PF14587">
    <property type="entry name" value="Glyco_hydr_30_2"/>
    <property type="match status" value="1"/>
</dbReference>
<dbReference type="Proteomes" id="UP001187682">
    <property type="component" value="Unassembled WGS sequence"/>
</dbReference>
<dbReference type="Pfam" id="PF17189">
    <property type="entry name" value="Glyco_hydro_30C"/>
    <property type="match status" value="1"/>
</dbReference>
<dbReference type="PANTHER" id="PTHR11069">
    <property type="entry name" value="GLUCOSYLCERAMIDASE"/>
    <property type="match status" value="1"/>
</dbReference>
<feature type="chain" id="PRO_5041944430" evidence="5">
    <location>
        <begin position="19"/>
        <end position="510"/>
    </location>
</feature>
<dbReference type="GO" id="GO:0006680">
    <property type="term" value="P:glucosylceramide catabolic process"/>
    <property type="evidence" value="ECO:0007669"/>
    <property type="project" value="TreeGrafter"/>
</dbReference>